<dbReference type="EMBL" id="CAMXCT030001158">
    <property type="protein sequence ID" value="CAL4774659.1"/>
    <property type="molecule type" value="Genomic_DNA"/>
</dbReference>
<feature type="region of interest" description="Disordered" evidence="2">
    <location>
        <begin position="331"/>
        <end position="353"/>
    </location>
</feature>
<accession>A0A9P1C880</accession>
<feature type="region of interest" description="Disordered" evidence="2">
    <location>
        <begin position="43"/>
        <end position="65"/>
    </location>
</feature>
<dbReference type="EMBL" id="CAMXCT020001158">
    <property type="protein sequence ID" value="CAL1140722.1"/>
    <property type="molecule type" value="Genomic_DNA"/>
</dbReference>
<proteinExistence type="predicted"/>
<evidence type="ECO:0000313" key="5">
    <source>
        <dbReference type="Proteomes" id="UP001152797"/>
    </source>
</evidence>
<name>A0A9P1C880_9DINO</name>
<keyword evidence="1" id="KW-0175">Coiled coil</keyword>
<keyword evidence="5" id="KW-1185">Reference proteome</keyword>
<evidence type="ECO:0000256" key="1">
    <source>
        <dbReference type="SAM" id="Coils"/>
    </source>
</evidence>
<feature type="coiled-coil region" evidence="1">
    <location>
        <begin position="222"/>
        <end position="260"/>
    </location>
</feature>
<reference evidence="4" key="2">
    <citation type="submission" date="2024-04" db="EMBL/GenBank/DDBJ databases">
        <authorList>
            <person name="Chen Y."/>
            <person name="Shah S."/>
            <person name="Dougan E. K."/>
            <person name="Thang M."/>
            <person name="Chan C."/>
        </authorList>
    </citation>
    <scope>NUCLEOTIDE SEQUENCE [LARGE SCALE GENOMIC DNA]</scope>
</reference>
<evidence type="ECO:0000313" key="3">
    <source>
        <dbReference type="EMBL" id="CAI3987347.1"/>
    </source>
</evidence>
<evidence type="ECO:0000256" key="2">
    <source>
        <dbReference type="SAM" id="MobiDB-lite"/>
    </source>
</evidence>
<dbReference type="EMBL" id="CAMXCT010001158">
    <property type="protein sequence ID" value="CAI3987347.1"/>
    <property type="molecule type" value="Genomic_DNA"/>
</dbReference>
<dbReference type="AlphaFoldDB" id="A0A9P1C880"/>
<protein>
    <submittedName>
        <fullName evidence="3">Uncharacterized protein</fullName>
    </submittedName>
</protein>
<gene>
    <name evidence="3" type="ORF">C1SCF055_LOCUS14629</name>
</gene>
<organism evidence="3">
    <name type="scientific">Cladocopium goreaui</name>
    <dbReference type="NCBI Taxonomy" id="2562237"/>
    <lineage>
        <taxon>Eukaryota</taxon>
        <taxon>Sar</taxon>
        <taxon>Alveolata</taxon>
        <taxon>Dinophyceae</taxon>
        <taxon>Suessiales</taxon>
        <taxon>Symbiodiniaceae</taxon>
        <taxon>Cladocopium</taxon>
    </lineage>
</organism>
<sequence length="419" mass="45734">MWAKGGHPSYPGPPHMVYNVPHPMYGYGKGAPFWTPPPMPAMAHHKDEQPATTENHPPAPNVNEEAGEVGKYKDRTRTLAEWYSKPDHDGNFFIGDGEDDDHHRTTVDLSVAVRGICMEYFEHHVSPLIRSLQTAAEHQQHKLQELQSLVGQDLRETVAVEVARRNEQNQVSTLVRLQEISTALQKKADVTSVPSISQWKALNAKIDKGANGSTTTSAASNIEESLNQLNALETRLSSATTKADSNHQSLQEKVEALQKELQQIARPDEGAKQLKPDKALDPSFGAELHKVKALVAAAGANFNKQIKEIRQQVKSLREEAVPVSLGSQNLEERWPGRGVSNGPPSEAGSEQCSDVGSVTASLAGSVVAGMAPEEKAELRKMQVVVSAAATAFSKDIKEVRKHLREVQDDLSRLKGMAGL</sequence>
<comment type="caution">
    <text evidence="3">The sequence shown here is derived from an EMBL/GenBank/DDBJ whole genome shotgun (WGS) entry which is preliminary data.</text>
</comment>
<evidence type="ECO:0000313" key="4">
    <source>
        <dbReference type="EMBL" id="CAL1140722.1"/>
    </source>
</evidence>
<dbReference type="OrthoDB" id="412939at2759"/>
<reference evidence="3" key="1">
    <citation type="submission" date="2022-10" db="EMBL/GenBank/DDBJ databases">
        <authorList>
            <person name="Chen Y."/>
            <person name="Dougan E. K."/>
            <person name="Chan C."/>
            <person name="Rhodes N."/>
            <person name="Thang M."/>
        </authorList>
    </citation>
    <scope>NUCLEOTIDE SEQUENCE</scope>
</reference>
<dbReference type="Proteomes" id="UP001152797">
    <property type="component" value="Unassembled WGS sequence"/>
</dbReference>